<evidence type="ECO:0000256" key="2">
    <source>
        <dbReference type="ARBA" id="ARBA00008100"/>
    </source>
</evidence>
<dbReference type="Pfam" id="PF03074">
    <property type="entry name" value="GCS"/>
    <property type="match status" value="1"/>
</dbReference>
<proteinExistence type="inferred from homology"/>
<protein>
    <recommendedName>
        <fullName evidence="4 11">Glutamate--cysteine ligase</fullName>
        <ecNumber evidence="3 11">6.3.2.2</ecNumber>
    </recommendedName>
    <alternativeName>
        <fullName evidence="10 11">Gamma-ECS</fullName>
    </alternativeName>
    <alternativeName>
        <fullName evidence="9 11">Gamma-glutamylcysteine synthetase</fullName>
    </alternativeName>
</protein>
<keyword evidence="8 11" id="KW-0067">ATP-binding</keyword>
<evidence type="ECO:0000256" key="3">
    <source>
        <dbReference type="ARBA" id="ARBA00012220"/>
    </source>
</evidence>
<dbReference type="PaxDb" id="6945-B7Q090"/>
<dbReference type="SUPFAM" id="SSF55931">
    <property type="entry name" value="Glutamine synthetase/guanido kinase"/>
    <property type="match status" value="1"/>
</dbReference>
<evidence type="ECO:0000313" key="14">
    <source>
        <dbReference type="Proteomes" id="UP000001555"/>
    </source>
</evidence>
<dbReference type="FunFam" id="1.10.8.960:FF:000001">
    <property type="entry name" value="Glutamate--cysteine ligase catalytic subunit"/>
    <property type="match status" value="1"/>
</dbReference>
<name>B7Q090_IXOSC</name>
<dbReference type="VEuPathDB" id="VectorBase:ISCP_020594"/>
<dbReference type="KEGG" id="isc:8033981"/>
<evidence type="ECO:0000313" key="12">
    <source>
        <dbReference type="EMBL" id="EEC12262.1"/>
    </source>
</evidence>
<reference evidence="13" key="2">
    <citation type="submission" date="2020-05" db="UniProtKB">
        <authorList>
            <consortium name="EnsemblMetazoa"/>
        </authorList>
    </citation>
    <scope>IDENTIFICATION</scope>
    <source>
        <strain evidence="13">wikel</strain>
    </source>
</reference>
<dbReference type="InterPro" id="IPR004308">
    <property type="entry name" value="GCS"/>
</dbReference>
<evidence type="ECO:0000256" key="9">
    <source>
        <dbReference type="ARBA" id="ARBA00030585"/>
    </source>
</evidence>
<dbReference type="VEuPathDB" id="VectorBase:ISCI008588"/>
<dbReference type="EC" id="6.3.2.2" evidence="3 11"/>
<dbReference type="FunFam" id="3.30.590.50:FF:000002">
    <property type="entry name" value="Glutamate--cysteine ligase catalytic subunit"/>
    <property type="match status" value="1"/>
</dbReference>
<organism>
    <name type="scientific">Ixodes scapularis</name>
    <name type="common">Black-legged tick</name>
    <name type="synonym">Deer tick</name>
    <dbReference type="NCBI Taxonomy" id="6945"/>
    <lineage>
        <taxon>Eukaryota</taxon>
        <taxon>Metazoa</taxon>
        <taxon>Ecdysozoa</taxon>
        <taxon>Arthropoda</taxon>
        <taxon>Chelicerata</taxon>
        <taxon>Arachnida</taxon>
        <taxon>Acari</taxon>
        <taxon>Parasitiformes</taxon>
        <taxon>Ixodida</taxon>
        <taxon>Ixodoidea</taxon>
        <taxon>Ixodidae</taxon>
        <taxon>Ixodinae</taxon>
        <taxon>Ixodes</taxon>
    </lineage>
</organism>
<dbReference type="STRING" id="6945.B7Q090"/>
<sequence length="571" mass="65465">MLVRFNHSQRKVQLLLRAAELIGILNKKERENPESCRCSWHPEFAAYAMEAIPIEPYGGHFAHYNAVEYNMRLRRAEVRTLLNKNEEIMCITTFPMMGCEDFTYPEYKPSLASTNMPSLFVPEEMIYPAHSRFTTMARNIRQRRGKRVVINAPIYKDINTPSPFVEDFRKLDDDGEAASGAISDCIYMDAMGFGMGNCCLQVTFQASDISEAMTLYDQLANLCPLMLAVGASSPAFRGHLANVDCRFNVISMSVDERTEEEMGKTTLRGKKTINRLRYSSIPCFLSVKNQSLNDVLLEFNEDIYAVLREANVEESLAKHLSHVFMKDSIVLYEEMMSQNNEADFDHFENLQSSNWHTLRFKPPPPNSDIGWRIEFRPMELQMTEFENAAYIVFVVLVTRIILTFDLDLTVPISKVDENMQTAQKVDAVLNEKFWFRKDIFTHGCADKSANSTDVVKMTVAEIFNGKKGSFPGFIPLIRAFLNSVEEVDVATHCTLHQYLTLIEKRASGDLMTTAHWMRKFITSHPEYKSDSVITDSINFDLIMRMFKHQHNFWSIPELLGTPTSRPSSEYT</sequence>
<gene>
    <name evidence="13" type="primary">8033981</name>
    <name evidence="12" type="ORF">IscW_ISCW008588</name>
</gene>
<dbReference type="GO" id="GO:0006750">
    <property type="term" value="P:glutathione biosynthetic process"/>
    <property type="evidence" value="ECO:0000318"/>
    <property type="project" value="GO_Central"/>
</dbReference>
<evidence type="ECO:0000256" key="4">
    <source>
        <dbReference type="ARBA" id="ARBA00014618"/>
    </source>
</evidence>
<comment type="pathway">
    <text evidence="1 11">Sulfur metabolism; glutathione biosynthesis; glutathione from L-cysteine and L-glutamate: step 1/2.</text>
</comment>
<dbReference type="HOGENOM" id="CLU_010467_0_0_1"/>
<dbReference type="UniPathway" id="UPA00142">
    <property type="reaction ID" value="UER00209"/>
</dbReference>
<dbReference type="GO" id="GO:0004357">
    <property type="term" value="F:glutamate-cysteine ligase activity"/>
    <property type="evidence" value="ECO:0000318"/>
    <property type="project" value="GO_Central"/>
</dbReference>
<evidence type="ECO:0000256" key="6">
    <source>
        <dbReference type="ARBA" id="ARBA00022684"/>
    </source>
</evidence>
<dbReference type="Gene3D" id="3.30.590.50">
    <property type="match status" value="2"/>
</dbReference>
<dbReference type="OrthoDB" id="7939818at2759"/>
<dbReference type="EnsemblMetazoa" id="ISCW008588-RA">
    <property type="protein sequence ID" value="ISCW008588-PA"/>
    <property type="gene ID" value="ISCW008588"/>
</dbReference>
<keyword evidence="6 11" id="KW-0317">Glutathione biosynthesis</keyword>
<keyword evidence="14" id="KW-1185">Reference proteome</keyword>
<comment type="similarity">
    <text evidence="2 11">Belongs to the glutamate--cysteine ligase type 3 family.</text>
</comment>
<accession>B7Q090</accession>
<dbReference type="InParanoid" id="B7Q090"/>
<dbReference type="Gene3D" id="1.10.8.960">
    <property type="match status" value="1"/>
</dbReference>
<evidence type="ECO:0000256" key="8">
    <source>
        <dbReference type="ARBA" id="ARBA00022840"/>
    </source>
</evidence>
<evidence type="ECO:0000256" key="5">
    <source>
        <dbReference type="ARBA" id="ARBA00022598"/>
    </source>
</evidence>
<evidence type="ECO:0000256" key="7">
    <source>
        <dbReference type="ARBA" id="ARBA00022741"/>
    </source>
</evidence>
<dbReference type="PANTHER" id="PTHR11164">
    <property type="entry name" value="GLUTAMATE CYSTEINE LIGASE"/>
    <property type="match status" value="1"/>
</dbReference>
<keyword evidence="7 11" id="KW-0547">Nucleotide-binding</keyword>
<dbReference type="InterPro" id="IPR014746">
    <property type="entry name" value="Gln_synth/guanido_kin_cat_dom"/>
</dbReference>
<dbReference type="PANTHER" id="PTHR11164:SF0">
    <property type="entry name" value="GLUTAMATE--CYSTEINE LIGASE CATALYTIC SUBUNIT"/>
    <property type="match status" value="1"/>
</dbReference>
<dbReference type="Proteomes" id="UP000001555">
    <property type="component" value="Unassembled WGS sequence"/>
</dbReference>
<evidence type="ECO:0000313" key="13">
    <source>
        <dbReference type="EnsemblMetazoa" id="ISCW008588-PA"/>
    </source>
</evidence>
<reference evidence="12 14" key="1">
    <citation type="submission" date="2008-03" db="EMBL/GenBank/DDBJ databases">
        <title>Annotation of Ixodes scapularis.</title>
        <authorList>
            <consortium name="Ixodes scapularis Genome Project Consortium"/>
            <person name="Caler E."/>
            <person name="Hannick L.I."/>
            <person name="Bidwell S."/>
            <person name="Joardar V."/>
            <person name="Thiagarajan M."/>
            <person name="Amedeo P."/>
            <person name="Galinsky K.J."/>
            <person name="Schobel S."/>
            <person name="Inman J."/>
            <person name="Hostetler J."/>
            <person name="Miller J."/>
            <person name="Hammond M."/>
            <person name="Megy K."/>
            <person name="Lawson D."/>
            <person name="Kodira C."/>
            <person name="Sutton G."/>
            <person name="Meyer J."/>
            <person name="Hill C.A."/>
            <person name="Birren B."/>
            <person name="Nene V."/>
            <person name="Collins F."/>
            <person name="Alarcon-Chaidez F."/>
            <person name="Wikel S."/>
            <person name="Strausberg R."/>
        </authorList>
    </citation>
    <scope>NUCLEOTIDE SEQUENCE [LARGE SCALE GENOMIC DNA]</scope>
    <source>
        <strain evidence="14">Wikel</strain>
        <strain evidence="12">Wikel colony</strain>
    </source>
</reference>
<evidence type="ECO:0000256" key="1">
    <source>
        <dbReference type="ARBA" id="ARBA00005006"/>
    </source>
</evidence>
<evidence type="ECO:0000256" key="11">
    <source>
        <dbReference type="RuleBase" id="RU367135"/>
    </source>
</evidence>
<dbReference type="GO" id="GO:0017109">
    <property type="term" value="C:glutamate-cysteine ligase complex"/>
    <property type="evidence" value="ECO:0000318"/>
    <property type="project" value="GO_Central"/>
</dbReference>
<comment type="catalytic activity">
    <reaction evidence="11">
        <text>L-cysteine + L-glutamate + ATP = gamma-L-glutamyl-L-cysteine + ADP + phosphate + H(+)</text>
        <dbReference type="Rhea" id="RHEA:13285"/>
        <dbReference type="ChEBI" id="CHEBI:15378"/>
        <dbReference type="ChEBI" id="CHEBI:29985"/>
        <dbReference type="ChEBI" id="CHEBI:30616"/>
        <dbReference type="ChEBI" id="CHEBI:35235"/>
        <dbReference type="ChEBI" id="CHEBI:43474"/>
        <dbReference type="ChEBI" id="CHEBI:58173"/>
        <dbReference type="ChEBI" id="CHEBI:456216"/>
        <dbReference type="EC" id="6.3.2.2"/>
    </reaction>
</comment>
<dbReference type="EMBL" id="DS831093">
    <property type="protein sequence ID" value="EEC12262.1"/>
    <property type="molecule type" value="Genomic_DNA"/>
</dbReference>
<dbReference type="GO" id="GO:0005524">
    <property type="term" value="F:ATP binding"/>
    <property type="evidence" value="ECO:0007669"/>
    <property type="project" value="UniProtKB-UniRule"/>
</dbReference>
<keyword evidence="5 11" id="KW-0436">Ligase</keyword>
<dbReference type="EMBL" id="ABJB010780279">
    <property type="status" value="NOT_ANNOTATED_CDS"/>
    <property type="molecule type" value="Genomic_DNA"/>
</dbReference>
<dbReference type="AlphaFoldDB" id="B7Q090"/>
<evidence type="ECO:0000256" key="10">
    <source>
        <dbReference type="ARBA" id="ARBA00032122"/>
    </source>
</evidence>
<dbReference type="VEuPathDB" id="VectorBase:ISCW008588"/>